<dbReference type="KEGG" id="nlo:107218057"/>
<dbReference type="RefSeq" id="XP_015511291.1">
    <property type="nucleotide sequence ID" value="XM_015655805.2"/>
</dbReference>
<evidence type="ECO:0000313" key="3">
    <source>
        <dbReference type="RefSeq" id="XP_015511291.1"/>
    </source>
</evidence>
<dbReference type="InterPro" id="IPR006631">
    <property type="entry name" value="DM4_12"/>
</dbReference>
<dbReference type="PANTHER" id="PTHR21398">
    <property type="entry name" value="AGAP007094-PA"/>
    <property type="match status" value="1"/>
</dbReference>
<dbReference type="GeneID" id="107218057"/>
<accession>A0A6J0BAM6</accession>
<protein>
    <submittedName>
        <fullName evidence="3">Uncharacterized protein LOC107218057</fullName>
    </submittedName>
</protein>
<dbReference type="PANTHER" id="PTHR21398:SF21">
    <property type="entry name" value="AGAP004005-PA"/>
    <property type="match status" value="1"/>
</dbReference>
<keyword evidence="1" id="KW-0732">Signal</keyword>
<name>A0A6J0BAM6_NEOLC</name>
<feature type="signal peptide" evidence="1">
    <location>
        <begin position="1"/>
        <end position="21"/>
    </location>
</feature>
<dbReference type="InParanoid" id="A0A6J0BAM6"/>
<dbReference type="Pfam" id="PF07841">
    <property type="entry name" value="DM4_12"/>
    <property type="match status" value="1"/>
</dbReference>
<reference evidence="3" key="1">
    <citation type="submission" date="2025-08" db="UniProtKB">
        <authorList>
            <consortium name="RefSeq"/>
        </authorList>
    </citation>
    <scope>IDENTIFICATION</scope>
    <source>
        <tissue evidence="3">Thorax and Abdomen</tissue>
    </source>
</reference>
<dbReference type="Proteomes" id="UP000829291">
    <property type="component" value="Chromosome 6"/>
</dbReference>
<evidence type="ECO:0000256" key="1">
    <source>
        <dbReference type="SAM" id="SignalP"/>
    </source>
</evidence>
<evidence type="ECO:0000313" key="2">
    <source>
        <dbReference type="Proteomes" id="UP000829291"/>
    </source>
</evidence>
<dbReference type="SMART" id="SM00718">
    <property type="entry name" value="DM4_12"/>
    <property type="match status" value="1"/>
</dbReference>
<keyword evidence="2" id="KW-1185">Reference proteome</keyword>
<sequence>MRFPLAFLATFFNLAFAGSSAEYNESAENLSYNDTADTNYDVLSRERRTLVYPSSSDMLLIFGLGTPLQLQQESVIVGAFTKMLYALPDNSTYYTEPGVYYARSTKSRWSIYKILETASEVFGYGGKGCILRSICEAANVPFNANHGLFGELVHAFLTPSSTKEELDEYDDRDYHAAELQGHKDGDHCSELYPECKESILDIFTTIYH</sequence>
<dbReference type="OrthoDB" id="8186940at2759"/>
<gene>
    <name evidence="3" type="primary">LOC107218057</name>
</gene>
<feature type="chain" id="PRO_5026753613" evidence="1">
    <location>
        <begin position="22"/>
        <end position="208"/>
    </location>
</feature>
<dbReference type="AlphaFoldDB" id="A0A6J0BAM6"/>
<proteinExistence type="predicted"/>
<organism evidence="3">
    <name type="scientific">Neodiprion lecontei</name>
    <name type="common">Redheaded pine sawfly</name>
    <dbReference type="NCBI Taxonomy" id="441921"/>
    <lineage>
        <taxon>Eukaryota</taxon>
        <taxon>Metazoa</taxon>
        <taxon>Ecdysozoa</taxon>
        <taxon>Arthropoda</taxon>
        <taxon>Hexapoda</taxon>
        <taxon>Insecta</taxon>
        <taxon>Pterygota</taxon>
        <taxon>Neoptera</taxon>
        <taxon>Endopterygota</taxon>
        <taxon>Hymenoptera</taxon>
        <taxon>Tenthredinoidea</taxon>
        <taxon>Diprionidae</taxon>
        <taxon>Diprioninae</taxon>
        <taxon>Neodiprion</taxon>
    </lineage>
</organism>